<sequence length="193" mass="20834">MPRFLNTVVINGSLHRPSRTRVLLEEVTQKISHDVALHTQFIDLVDLVPFIGTAISKDNLNPVAKQALQRIENADFLIVGAPVFRGSVPGLFKHLFDLIDMDALAGKPVLLAATGGSALHGLVIDHQLRTLFGFFHALSLPAGIYATSAEIQDGKIVSETLAKRLELVASLAAPVLNGVVNQQRHNIAERAVA</sequence>
<keyword evidence="2" id="KW-0285">Flavoprotein</keyword>
<dbReference type="InterPro" id="IPR029039">
    <property type="entry name" value="Flavoprotein-like_sf"/>
</dbReference>
<dbReference type="InterPro" id="IPR051814">
    <property type="entry name" value="NAD(P)H-dep_FMN_reductase"/>
</dbReference>
<evidence type="ECO:0000256" key="2">
    <source>
        <dbReference type="ARBA" id="ARBA00022630"/>
    </source>
</evidence>
<dbReference type="SUPFAM" id="SSF52218">
    <property type="entry name" value="Flavoproteins"/>
    <property type="match status" value="1"/>
</dbReference>
<dbReference type="Proteomes" id="UP000293398">
    <property type="component" value="Unassembled WGS sequence"/>
</dbReference>
<evidence type="ECO:0000313" key="6">
    <source>
        <dbReference type="EMBL" id="RZT98420.1"/>
    </source>
</evidence>
<dbReference type="InterPro" id="IPR019912">
    <property type="entry name" value="FMN_Rdtase_MsuE-like"/>
</dbReference>
<dbReference type="RefSeq" id="WP_128393505.1">
    <property type="nucleotide sequence ID" value="NZ_SHKO01000001.1"/>
</dbReference>
<dbReference type="InterPro" id="IPR005025">
    <property type="entry name" value="FMN_Rdtase-like_dom"/>
</dbReference>
<accession>A0A4Q7VPR7</accession>
<dbReference type="AlphaFoldDB" id="A0A4Q7VPR7"/>
<proteinExistence type="inferred from homology"/>
<gene>
    <name evidence="6" type="ORF">EV681_0197</name>
</gene>
<protein>
    <submittedName>
        <fullName evidence="6">FMN reductase</fullName>
    </submittedName>
</protein>
<dbReference type="GO" id="GO:0016491">
    <property type="term" value="F:oxidoreductase activity"/>
    <property type="evidence" value="ECO:0007669"/>
    <property type="project" value="UniProtKB-KW"/>
</dbReference>
<dbReference type="NCBIfam" id="TIGR03566">
    <property type="entry name" value="FMN_reduc_MsuE"/>
    <property type="match status" value="1"/>
</dbReference>
<keyword evidence="4" id="KW-0560">Oxidoreductase</keyword>
<dbReference type="Gene3D" id="3.40.50.360">
    <property type="match status" value="1"/>
</dbReference>
<dbReference type="Pfam" id="PF03358">
    <property type="entry name" value="FMN_red"/>
    <property type="match status" value="1"/>
</dbReference>
<keyword evidence="7" id="KW-1185">Reference proteome</keyword>
<reference evidence="6 7" key="1">
    <citation type="submission" date="2019-02" db="EMBL/GenBank/DDBJ databases">
        <title>Genomic Encyclopedia of Type Strains, Phase IV (KMG-IV): sequencing the most valuable type-strain genomes for metagenomic binning, comparative biology and taxonomic classification.</title>
        <authorList>
            <person name="Goeker M."/>
        </authorList>
    </citation>
    <scope>NUCLEOTIDE SEQUENCE [LARGE SCALE GENOMIC DNA]</scope>
    <source>
        <strain evidence="6 7">DSM 23814</strain>
    </source>
</reference>
<name>A0A4Q7VPR7_9BURK</name>
<dbReference type="EMBL" id="SHKO01000001">
    <property type="protein sequence ID" value="RZT98420.1"/>
    <property type="molecule type" value="Genomic_DNA"/>
</dbReference>
<dbReference type="PANTHER" id="PTHR43408:SF2">
    <property type="entry name" value="FMN REDUCTASE (NADPH)"/>
    <property type="match status" value="1"/>
</dbReference>
<dbReference type="PANTHER" id="PTHR43408">
    <property type="entry name" value="FMN REDUCTASE (NADPH)"/>
    <property type="match status" value="1"/>
</dbReference>
<evidence type="ECO:0000256" key="3">
    <source>
        <dbReference type="ARBA" id="ARBA00022643"/>
    </source>
</evidence>
<comment type="caution">
    <text evidence="6">The sequence shown here is derived from an EMBL/GenBank/DDBJ whole genome shotgun (WGS) entry which is preliminary data.</text>
</comment>
<evidence type="ECO:0000259" key="5">
    <source>
        <dbReference type="Pfam" id="PF03358"/>
    </source>
</evidence>
<keyword evidence="3" id="KW-0288">FMN</keyword>
<dbReference type="OrthoDB" id="1643408at2"/>
<evidence type="ECO:0000256" key="1">
    <source>
        <dbReference type="ARBA" id="ARBA00005990"/>
    </source>
</evidence>
<organism evidence="6 7">
    <name type="scientific">Advenella incenata</name>
    <dbReference type="NCBI Taxonomy" id="267800"/>
    <lineage>
        <taxon>Bacteria</taxon>
        <taxon>Pseudomonadati</taxon>
        <taxon>Pseudomonadota</taxon>
        <taxon>Betaproteobacteria</taxon>
        <taxon>Burkholderiales</taxon>
        <taxon>Alcaligenaceae</taxon>
    </lineage>
</organism>
<evidence type="ECO:0000256" key="4">
    <source>
        <dbReference type="ARBA" id="ARBA00023002"/>
    </source>
</evidence>
<feature type="domain" description="NADPH-dependent FMN reductase-like" evidence="5">
    <location>
        <begin position="7"/>
        <end position="148"/>
    </location>
</feature>
<comment type="similarity">
    <text evidence="1">Belongs to the SsuE family.</text>
</comment>
<evidence type="ECO:0000313" key="7">
    <source>
        <dbReference type="Proteomes" id="UP000293398"/>
    </source>
</evidence>